<evidence type="ECO:0000259" key="2">
    <source>
        <dbReference type="Pfam" id="PF01232"/>
    </source>
</evidence>
<dbReference type="GO" id="GO:0019592">
    <property type="term" value="P:mannitol catabolic process"/>
    <property type="evidence" value="ECO:0007669"/>
    <property type="project" value="TreeGrafter"/>
</dbReference>
<organism evidence="3 4">
    <name type="scientific">Staphylococcus cohnii</name>
    <dbReference type="NCBI Taxonomy" id="29382"/>
    <lineage>
        <taxon>Bacteria</taxon>
        <taxon>Bacillati</taxon>
        <taxon>Bacillota</taxon>
        <taxon>Bacilli</taxon>
        <taxon>Bacillales</taxon>
        <taxon>Staphylococcaceae</taxon>
        <taxon>Staphylococcus</taxon>
        <taxon>Staphylococcus cohnii species complex</taxon>
    </lineage>
</organism>
<gene>
    <name evidence="3" type="ORF">BUY34_13455</name>
</gene>
<dbReference type="GO" id="GO:0005829">
    <property type="term" value="C:cytosol"/>
    <property type="evidence" value="ECO:0007669"/>
    <property type="project" value="TreeGrafter"/>
</dbReference>
<dbReference type="GO" id="GO:0008926">
    <property type="term" value="F:mannitol-1-phosphate 5-dehydrogenase activity"/>
    <property type="evidence" value="ECO:0007669"/>
    <property type="project" value="TreeGrafter"/>
</dbReference>
<evidence type="ECO:0000313" key="4">
    <source>
        <dbReference type="Proteomes" id="UP000241208"/>
    </source>
</evidence>
<dbReference type="Proteomes" id="UP000241208">
    <property type="component" value="Unassembled WGS sequence"/>
</dbReference>
<dbReference type="RefSeq" id="WP_241957029.1">
    <property type="nucleotide sequence ID" value="NZ_PYZR01000337.1"/>
</dbReference>
<dbReference type="PANTHER" id="PTHR30524">
    <property type="entry name" value="MANNITOL-1-PHOSPHATE 5-DEHYDROGENASE"/>
    <property type="match status" value="1"/>
</dbReference>
<proteinExistence type="predicted"/>
<dbReference type="Pfam" id="PF01232">
    <property type="entry name" value="Mannitol_dh"/>
    <property type="match status" value="1"/>
</dbReference>
<dbReference type="Gene3D" id="3.40.50.720">
    <property type="entry name" value="NAD(P)-binding Rossmann-like Domain"/>
    <property type="match status" value="1"/>
</dbReference>
<dbReference type="AlphaFoldDB" id="A0A2T4LP12"/>
<dbReference type="SUPFAM" id="SSF51735">
    <property type="entry name" value="NAD(P)-binding Rossmann-fold domains"/>
    <property type="match status" value="1"/>
</dbReference>
<accession>A0A2T4LP12</accession>
<keyword evidence="1" id="KW-0560">Oxidoreductase</keyword>
<evidence type="ECO:0000313" key="3">
    <source>
        <dbReference type="EMBL" id="PTF58734.1"/>
    </source>
</evidence>
<reference evidence="3 4" key="1">
    <citation type="journal article" date="2016" name="Front. Microbiol.">
        <title>Comprehensive Phylogenetic Analysis of Bovine Non-aureus Staphylococci Species Based on Whole-Genome Sequencing.</title>
        <authorList>
            <person name="Naushad S."/>
            <person name="Barkema H.W."/>
            <person name="Luby C."/>
            <person name="Condas L.A."/>
            <person name="Nobrega D.B."/>
            <person name="Carson D.A."/>
            <person name="De Buck J."/>
        </authorList>
    </citation>
    <scope>NUCLEOTIDE SEQUENCE [LARGE SCALE GENOMIC DNA]</scope>
    <source>
        <strain evidence="3 4">SNUC 3829</strain>
    </source>
</reference>
<evidence type="ECO:0000256" key="1">
    <source>
        <dbReference type="ARBA" id="ARBA00023002"/>
    </source>
</evidence>
<dbReference type="InterPro" id="IPR013131">
    <property type="entry name" value="Mannitol_DH_N"/>
</dbReference>
<sequence length="139" mass="14935">MKALHFGAGNIGRGFIGYILADNQVKVTFADVNAEIIDALDQQHEYDVILADEAKTTTHVHNVDAINSGQPSEELKQAVLEADIITTAVGVNILPIIAKSFAPYLKEKQNHVNIVACENAIMATNTLKEAILDITGPLG</sequence>
<feature type="domain" description="Mannitol dehydrogenase N-terminal" evidence="2">
    <location>
        <begin position="1"/>
        <end position="133"/>
    </location>
</feature>
<dbReference type="PANTHER" id="PTHR30524:SF0">
    <property type="entry name" value="ALTRONATE OXIDOREDUCTASE-RELATED"/>
    <property type="match status" value="1"/>
</dbReference>
<comment type="caution">
    <text evidence="3">The sequence shown here is derived from an EMBL/GenBank/DDBJ whole genome shotgun (WGS) entry which is preliminary data.</text>
</comment>
<feature type="non-terminal residue" evidence="3">
    <location>
        <position position="139"/>
    </location>
</feature>
<name>A0A2T4LP12_9STAP</name>
<dbReference type="InterPro" id="IPR036291">
    <property type="entry name" value="NAD(P)-bd_dom_sf"/>
</dbReference>
<protein>
    <submittedName>
        <fullName evidence="3">Mannitol-1-phosphate 5-dehydrogenase</fullName>
    </submittedName>
</protein>
<dbReference type="EMBL" id="PYZR01000337">
    <property type="protein sequence ID" value="PTF58734.1"/>
    <property type="molecule type" value="Genomic_DNA"/>
</dbReference>